<dbReference type="GO" id="GO:0010468">
    <property type="term" value="P:regulation of gene expression"/>
    <property type="evidence" value="ECO:0007669"/>
    <property type="project" value="UniProtKB-ARBA"/>
</dbReference>
<keyword evidence="3" id="KW-0805">Transcription regulation</keyword>
<evidence type="ECO:0000256" key="5">
    <source>
        <dbReference type="ARBA" id="ARBA00023242"/>
    </source>
</evidence>
<comment type="subcellular location">
    <subcellularLocation>
        <location evidence="1">Nucleus</location>
    </subcellularLocation>
</comment>
<keyword evidence="4" id="KW-0804">Transcription</keyword>
<dbReference type="InterPro" id="IPR013907">
    <property type="entry name" value="Sds3"/>
</dbReference>
<feature type="compositionally biased region" description="Basic and acidic residues" evidence="6">
    <location>
        <begin position="240"/>
        <end position="258"/>
    </location>
</feature>
<organism evidence="7 8">
    <name type="scientific">Komagataella pastoris</name>
    <name type="common">Yeast</name>
    <name type="synonym">Pichia pastoris</name>
    <dbReference type="NCBI Taxonomy" id="4922"/>
    <lineage>
        <taxon>Eukaryota</taxon>
        <taxon>Fungi</taxon>
        <taxon>Dikarya</taxon>
        <taxon>Ascomycota</taxon>
        <taxon>Saccharomycotina</taxon>
        <taxon>Pichiomycetes</taxon>
        <taxon>Pichiales</taxon>
        <taxon>Pichiaceae</taxon>
        <taxon>Komagataella</taxon>
    </lineage>
</organism>
<evidence type="ECO:0000313" key="8">
    <source>
        <dbReference type="Proteomes" id="UP000094565"/>
    </source>
</evidence>
<dbReference type="Pfam" id="PF08598">
    <property type="entry name" value="Sds3"/>
    <property type="match status" value="1"/>
</dbReference>
<keyword evidence="5" id="KW-0539">Nucleus</keyword>
<feature type="compositionally biased region" description="Polar residues" evidence="6">
    <location>
        <begin position="170"/>
        <end position="183"/>
    </location>
</feature>
<feature type="compositionally biased region" description="Basic and acidic residues" evidence="6">
    <location>
        <begin position="125"/>
        <end position="154"/>
    </location>
</feature>
<feature type="compositionally biased region" description="Low complexity" evidence="6">
    <location>
        <begin position="33"/>
        <end position="47"/>
    </location>
</feature>
<dbReference type="AlphaFoldDB" id="A0A1B2JEX5"/>
<feature type="compositionally biased region" description="Basic and acidic residues" evidence="6">
    <location>
        <begin position="53"/>
        <end position="114"/>
    </location>
</feature>
<dbReference type="Proteomes" id="UP000094565">
    <property type="component" value="Chromosome 3"/>
</dbReference>
<keyword evidence="8" id="KW-1185">Reference proteome</keyword>
<name>A0A1B2JEX5_PICPA</name>
<feature type="compositionally biased region" description="Low complexity" evidence="6">
    <location>
        <begin position="226"/>
        <end position="238"/>
    </location>
</feature>
<dbReference type="GO" id="GO:0005654">
    <property type="term" value="C:nucleoplasm"/>
    <property type="evidence" value="ECO:0007669"/>
    <property type="project" value="UniProtKB-ARBA"/>
</dbReference>
<evidence type="ECO:0000256" key="2">
    <source>
        <dbReference type="ARBA" id="ARBA00022491"/>
    </source>
</evidence>
<gene>
    <name evidence="7" type="primary">DEP1</name>
    <name evidence="7" type="ORF">ATY40_BA7504047</name>
</gene>
<dbReference type="EMBL" id="CP014586">
    <property type="protein sequence ID" value="ANZ76619.1"/>
    <property type="molecule type" value="Genomic_DNA"/>
</dbReference>
<dbReference type="PANTHER" id="PTHR21964">
    <property type="entry name" value="BREAST CANCER METASTASIS-SUPPRESSOR 1"/>
    <property type="match status" value="1"/>
</dbReference>
<dbReference type="OrthoDB" id="20886at2759"/>
<accession>A0A1B2JEX5</accession>
<sequence>MTTVVQDKNTDKSTEADLSLPLTPVKTQREPGSASAISDSSSALSDVDSSEAETDRMDLYDIERSELRELAEENKKRKASEEPDDISKEQERAEKRPRVEEEKIIDEPPLKEKEKEEEEEEEVQKEDHTEIPPETKDQNTVEVKLEYQQQKERSEPEEETVQEHREAASSRDNNNNTLTTIETVGTVDTDGTLITHNDREPTTASTDILDTNDVKGDDDKPEKQEQQQQQQLGAQQEQNNEPKPESENNDDEPKNEYESHDDENLGEEEDLEEEEEEEDDENDKPNSNDDAQSNEQEEQEESETVDAEALQQEALRDQALSGLNELEVDFAKLKDMIYGNQMTKLQYELELCLKGSHPEFVNIVDKINRNFDAKLNRLIMTQKYQLQCIDNQTKATRLQLHQQYMKDAQDLKLRSISRTTSKWYEINKERRHLDNVILGVPDYYQFNPDLASAAKKNQTALVHELANQRRNFQQELGVLTALQQNYRFPSSLNHLTAAREDEIESDLLRMKK</sequence>
<evidence type="ECO:0000313" key="7">
    <source>
        <dbReference type="EMBL" id="ANZ76619.1"/>
    </source>
</evidence>
<feature type="compositionally biased region" description="Acidic residues" evidence="6">
    <location>
        <begin position="259"/>
        <end position="282"/>
    </location>
</feature>
<proteinExistence type="predicted"/>
<dbReference type="SMART" id="SM01401">
    <property type="entry name" value="Sds3"/>
    <property type="match status" value="1"/>
</dbReference>
<evidence type="ECO:0000256" key="4">
    <source>
        <dbReference type="ARBA" id="ARBA00023163"/>
    </source>
</evidence>
<feature type="compositionally biased region" description="Acidic residues" evidence="6">
    <location>
        <begin position="115"/>
        <end position="124"/>
    </location>
</feature>
<feature type="region of interest" description="Disordered" evidence="6">
    <location>
        <begin position="1"/>
        <end position="307"/>
    </location>
</feature>
<protein>
    <submittedName>
        <fullName evidence="7">BA75_04047T0</fullName>
    </submittedName>
</protein>
<feature type="compositionally biased region" description="Acidic residues" evidence="6">
    <location>
        <begin position="295"/>
        <end position="306"/>
    </location>
</feature>
<reference evidence="7 8" key="1">
    <citation type="submission" date="2016-02" db="EMBL/GenBank/DDBJ databases">
        <title>Comparative genomic and transcriptomic foundation for Pichia pastoris.</title>
        <authorList>
            <person name="Love K.R."/>
            <person name="Shah K.A."/>
            <person name="Whittaker C.A."/>
            <person name="Wu J."/>
            <person name="Bartlett M.C."/>
            <person name="Ma D."/>
            <person name="Leeson R.L."/>
            <person name="Priest M."/>
            <person name="Young S.K."/>
            <person name="Love J.C."/>
        </authorList>
    </citation>
    <scope>NUCLEOTIDE SEQUENCE [LARGE SCALE GENOMIC DNA]</scope>
    <source>
        <strain evidence="7 8">ATCC 28485</strain>
    </source>
</reference>
<feature type="compositionally biased region" description="Basic and acidic residues" evidence="6">
    <location>
        <begin position="212"/>
        <end position="225"/>
    </location>
</feature>
<evidence type="ECO:0000256" key="6">
    <source>
        <dbReference type="SAM" id="MobiDB-lite"/>
    </source>
</evidence>
<keyword evidence="2" id="KW-0678">Repressor</keyword>
<evidence type="ECO:0000256" key="3">
    <source>
        <dbReference type="ARBA" id="ARBA00023015"/>
    </source>
</evidence>
<evidence type="ECO:0000256" key="1">
    <source>
        <dbReference type="ARBA" id="ARBA00004123"/>
    </source>
</evidence>